<dbReference type="Proteomes" id="UP001139353">
    <property type="component" value="Unassembled WGS sequence"/>
</dbReference>
<keyword evidence="2" id="KW-0274">FAD</keyword>
<dbReference type="SUPFAM" id="SSF55103">
    <property type="entry name" value="FAD-linked oxidases, C-terminal domain"/>
    <property type="match status" value="1"/>
</dbReference>
<organism evidence="4 5">
    <name type="scientific">Scleromatobacter humisilvae</name>
    <dbReference type="NCBI Taxonomy" id="2897159"/>
    <lineage>
        <taxon>Bacteria</taxon>
        <taxon>Pseudomonadati</taxon>
        <taxon>Pseudomonadota</taxon>
        <taxon>Betaproteobacteria</taxon>
        <taxon>Burkholderiales</taxon>
        <taxon>Sphaerotilaceae</taxon>
        <taxon>Scleromatobacter</taxon>
    </lineage>
</organism>
<dbReference type="InterPro" id="IPR006094">
    <property type="entry name" value="Oxid_FAD_bind_N"/>
</dbReference>
<sequence length="368" mass="39221">MNDTLIGLAERVRQATAAKAILRIRGGNTKSFMAGVISDAATLDMRSYAGIVDYAPSELFITARAGTPLVEIEKVLAERGQCLPFDPPRFADETGALGGTVGGMVAAGLAGPGRAAVGGVRDYVLGVLLLNGRGDLMHFGGQVMKNVAGYDVSRLLAGSWGALGAICEVSLKVLPMPVATATLRFDMRQGEALDHLHAWAGQPLPLNASVWWRDTLAIRLRGAKAAVASAVSRLGGEVIPNELGDAFWEGLRDQRDEFFIEARHAAERDKSALWRLSLPPTTPVLPSFEDTLIEWGGAQRWIVAGAEDTLVLHRAERAGGSAFRVIGGVGDGAGYATPLAPSLLAIHRRLRESFDPHGVFVPGRPMRF</sequence>
<gene>
    <name evidence="4" type="primary">glcE</name>
    <name evidence="4" type="ORF">LPC04_08945</name>
</gene>
<name>A0A9X2BYZ7_9BURK</name>
<dbReference type="RefSeq" id="WP_275681824.1">
    <property type="nucleotide sequence ID" value="NZ_JAJLJH010000001.1"/>
</dbReference>
<reference evidence="4" key="1">
    <citation type="submission" date="2021-11" db="EMBL/GenBank/DDBJ databases">
        <title>BS-T2-15 a new species belonging to the Comamonadaceae family isolated from the soil of a French oak forest.</title>
        <authorList>
            <person name="Mieszkin S."/>
            <person name="Alain K."/>
        </authorList>
    </citation>
    <scope>NUCLEOTIDE SEQUENCE</scope>
    <source>
        <strain evidence="4">BS-T2-15</strain>
    </source>
</reference>
<dbReference type="PANTHER" id="PTHR11748">
    <property type="entry name" value="D-LACTATE DEHYDROGENASE"/>
    <property type="match status" value="1"/>
</dbReference>
<keyword evidence="5" id="KW-1185">Reference proteome</keyword>
<dbReference type="GO" id="GO:0019154">
    <property type="term" value="F:glycolate dehydrogenase activity"/>
    <property type="evidence" value="ECO:0007669"/>
    <property type="project" value="UniProtKB-EC"/>
</dbReference>
<dbReference type="SUPFAM" id="SSF56176">
    <property type="entry name" value="FAD-binding/transporter-associated domain-like"/>
    <property type="match status" value="1"/>
</dbReference>
<dbReference type="NCBIfam" id="NF008439">
    <property type="entry name" value="PRK11282.1"/>
    <property type="match status" value="1"/>
</dbReference>
<dbReference type="GO" id="GO:0071949">
    <property type="term" value="F:FAD binding"/>
    <property type="evidence" value="ECO:0007669"/>
    <property type="project" value="InterPro"/>
</dbReference>
<dbReference type="InterPro" id="IPR016164">
    <property type="entry name" value="FAD-linked_Oxase-like_C"/>
</dbReference>
<dbReference type="EC" id="1.1.99.14" evidence="4"/>
<dbReference type="PROSITE" id="PS51387">
    <property type="entry name" value="FAD_PCMH"/>
    <property type="match status" value="1"/>
</dbReference>
<dbReference type="EMBL" id="JAJLJH010000001">
    <property type="protein sequence ID" value="MCK9685832.1"/>
    <property type="molecule type" value="Genomic_DNA"/>
</dbReference>
<dbReference type="Pfam" id="PF01565">
    <property type="entry name" value="FAD_binding_4"/>
    <property type="match status" value="1"/>
</dbReference>
<evidence type="ECO:0000313" key="4">
    <source>
        <dbReference type="EMBL" id="MCK9685832.1"/>
    </source>
</evidence>
<evidence type="ECO:0000313" key="5">
    <source>
        <dbReference type="Proteomes" id="UP001139353"/>
    </source>
</evidence>
<dbReference type="Gene3D" id="3.30.465.10">
    <property type="match status" value="1"/>
</dbReference>
<dbReference type="InterPro" id="IPR016169">
    <property type="entry name" value="FAD-bd_PCMH_sub2"/>
</dbReference>
<keyword evidence="1" id="KW-0285">Flavoprotein</keyword>
<dbReference type="InterPro" id="IPR016166">
    <property type="entry name" value="FAD-bd_PCMH"/>
</dbReference>
<evidence type="ECO:0000259" key="3">
    <source>
        <dbReference type="PROSITE" id="PS51387"/>
    </source>
</evidence>
<dbReference type="AlphaFoldDB" id="A0A9X2BYZ7"/>
<keyword evidence="4" id="KW-0560">Oxidoreductase</keyword>
<evidence type="ECO:0000256" key="1">
    <source>
        <dbReference type="ARBA" id="ARBA00022630"/>
    </source>
</evidence>
<evidence type="ECO:0000256" key="2">
    <source>
        <dbReference type="ARBA" id="ARBA00022827"/>
    </source>
</evidence>
<accession>A0A9X2BYZ7</accession>
<proteinExistence type="predicted"/>
<feature type="domain" description="FAD-binding PCMH-type" evidence="3">
    <location>
        <begin position="1"/>
        <end position="176"/>
    </location>
</feature>
<dbReference type="InterPro" id="IPR036318">
    <property type="entry name" value="FAD-bd_PCMH-like_sf"/>
</dbReference>
<protein>
    <submittedName>
        <fullName evidence="4">Glycolate oxidase subunit GlcE</fullName>
        <ecNumber evidence="4">1.1.99.14</ecNumber>
    </submittedName>
</protein>
<comment type="caution">
    <text evidence="4">The sequence shown here is derived from an EMBL/GenBank/DDBJ whole genome shotgun (WGS) entry which is preliminary data.</text>
</comment>
<dbReference type="PANTHER" id="PTHR11748:SF103">
    <property type="entry name" value="GLYCOLATE OXIDASE SUBUNIT GLCE"/>
    <property type="match status" value="1"/>
</dbReference>